<comment type="caution">
    <text evidence="1">The sequence shown here is derived from an EMBL/GenBank/DDBJ whole genome shotgun (WGS) entry which is preliminary data.</text>
</comment>
<dbReference type="EMBL" id="JARK01001573">
    <property type="protein sequence ID" value="EYB89058.1"/>
    <property type="molecule type" value="Genomic_DNA"/>
</dbReference>
<proteinExistence type="predicted"/>
<organism evidence="1 2">
    <name type="scientific">Ancylostoma ceylanicum</name>
    <dbReference type="NCBI Taxonomy" id="53326"/>
    <lineage>
        <taxon>Eukaryota</taxon>
        <taxon>Metazoa</taxon>
        <taxon>Ecdysozoa</taxon>
        <taxon>Nematoda</taxon>
        <taxon>Chromadorea</taxon>
        <taxon>Rhabditida</taxon>
        <taxon>Rhabditina</taxon>
        <taxon>Rhabditomorpha</taxon>
        <taxon>Strongyloidea</taxon>
        <taxon>Ancylostomatidae</taxon>
        <taxon>Ancylostomatinae</taxon>
        <taxon>Ancylostoma</taxon>
    </lineage>
</organism>
<name>A0A016SEG7_9BILA</name>
<sequence length="76" mass="8312">MVSFFRLVASSRFCVDSYLGAGWIFAVRRGMPVGENAIMGILICPCSELFAHGGPTVHPWRGVGWSPRACVNPSRE</sequence>
<gene>
    <name evidence="1" type="primary">Acey_s0237.g3256</name>
    <name evidence="1" type="ORF">Y032_0237g3256</name>
</gene>
<dbReference type="Proteomes" id="UP000024635">
    <property type="component" value="Unassembled WGS sequence"/>
</dbReference>
<evidence type="ECO:0000313" key="2">
    <source>
        <dbReference type="Proteomes" id="UP000024635"/>
    </source>
</evidence>
<evidence type="ECO:0000313" key="1">
    <source>
        <dbReference type="EMBL" id="EYB89058.1"/>
    </source>
</evidence>
<accession>A0A016SEG7</accession>
<dbReference type="AlphaFoldDB" id="A0A016SEG7"/>
<keyword evidence="2" id="KW-1185">Reference proteome</keyword>
<protein>
    <submittedName>
        <fullName evidence="1">Uncharacterized protein</fullName>
    </submittedName>
</protein>
<reference evidence="2" key="1">
    <citation type="journal article" date="2015" name="Nat. Genet.">
        <title>The genome and transcriptome of the zoonotic hookworm Ancylostoma ceylanicum identify infection-specific gene families.</title>
        <authorList>
            <person name="Schwarz E.M."/>
            <person name="Hu Y."/>
            <person name="Antoshechkin I."/>
            <person name="Miller M.M."/>
            <person name="Sternberg P.W."/>
            <person name="Aroian R.V."/>
        </authorList>
    </citation>
    <scope>NUCLEOTIDE SEQUENCE</scope>
    <source>
        <strain evidence="2">HY135</strain>
    </source>
</reference>